<gene>
    <name evidence="7 9" type="primary">rplT</name>
    <name evidence="9" type="ORF">DB44_CE00050</name>
</gene>
<dbReference type="GO" id="GO:0003735">
    <property type="term" value="F:structural constituent of ribosome"/>
    <property type="evidence" value="ECO:0007669"/>
    <property type="project" value="InterPro"/>
</dbReference>
<dbReference type="Pfam" id="PF00453">
    <property type="entry name" value="Ribosomal_L20"/>
    <property type="match status" value="1"/>
</dbReference>
<evidence type="ECO:0000256" key="5">
    <source>
        <dbReference type="ARBA" id="ARBA00023274"/>
    </source>
</evidence>
<dbReference type="InterPro" id="IPR005813">
    <property type="entry name" value="Ribosomal_bL20"/>
</dbReference>
<comment type="caution">
    <text evidence="9">The sequence shown here is derived from an EMBL/GenBank/DDBJ whole genome shotgun (WGS) entry which is preliminary data.</text>
</comment>
<dbReference type="CDD" id="cd07026">
    <property type="entry name" value="Ribosomal_L20"/>
    <property type="match status" value="1"/>
</dbReference>
<dbReference type="GO" id="GO:0019843">
    <property type="term" value="F:rRNA binding"/>
    <property type="evidence" value="ECO:0007669"/>
    <property type="project" value="UniProtKB-UniRule"/>
</dbReference>
<dbReference type="GO" id="GO:0005840">
    <property type="term" value="C:ribosome"/>
    <property type="evidence" value="ECO:0007669"/>
    <property type="project" value="UniProtKB-KW"/>
</dbReference>
<dbReference type="Gene3D" id="6.10.160.10">
    <property type="match status" value="1"/>
</dbReference>
<dbReference type="PRINTS" id="PR00062">
    <property type="entry name" value="RIBOSOMALL20"/>
</dbReference>
<dbReference type="PROSITE" id="PS00937">
    <property type="entry name" value="RIBOSOMAL_L20"/>
    <property type="match status" value="1"/>
</dbReference>
<keyword evidence="4 7" id="KW-0689">Ribosomal protein</keyword>
<dbReference type="FunFam" id="1.10.1900.20:FF:000001">
    <property type="entry name" value="50S ribosomal protein L20"/>
    <property type="match status" value="1"/>
</dbReference>
<evidence type="ECO:0000256" key="1">
    <source>
        <dbReference type="ARBA" id="ARBA00007698"/>
    </source>
</evidence>
<dbReference type="PANTHER" id="PTHR10986">
    <property type="entry name" value="39S RIBOSOMAL PROTEIN L20"/>
    <property type="match status" value="1"/>
</dbReference>
<dbReference type="HAMAP" id="MF_00382">
    <property type="entry name" value="Ribosomal_bL20"/>
    <property type="match status" value="1"/>
</dbReference>
<evidence type="ECO:0000256" key="3">
    <source>
        <dbReference type="ARBA" id="ARBA00022884"/>
    </source>
</evidence>
<comment type="function">
    <text evidence="7 8">Binds directly to 23S ribosomal RNA and is necessary for the in vitro assembly process of the 50S ribosomal subunit. It is not involved in the protein synthesizing functions of that subunit.</text>
</comment>
<evidence type="ECO:0000256" key="8">
    <source>
        <dbReference type="RuleBase" id="RU000560"/>
    </source>
</evidence>
<dbReference type="OMA" id="GRRKNVW"/>
<evidence type="ECO:0000313" key="9">
    <source>
        <dbReference type="EMBL" id="KIC72606.1"/>
    </source>
</evidence>
<dbReference type="RefSeq" id="WP_011175254.1">
    <property type="nucleotide sequence ID" value="NZ_JAEMUB010000029.1"/>
</dbReference>
<dbReference type="GO" id="GO:0000027">
    <property type="term" value="P:ribosomal large subunit assembly"/>
    <property type="evidence" value="ECO:0007669"/>
    <property type="project" value="UniProtKB-UniRule"/>
</dbReference>
<dbReference type="SMR" id="A0A0C1JQ30"/>
<name>A0A0C1JQ30_9BACT</name>
<dbReference type="PATRIC" id="fig|362787.3.peg.784"/>
<keyword evidence="2 7" id="KW-0699">rRNA-binding</keyword>
<protein>
    <recommendedName>
        <fullName evidence="6 7">Large ribosomal subunit protein bL20</fullName>
    </recommendedName>
</protein>
<dbReference type="SUPFAM" id="SSF74731">
    <property type="entry name" value="Ribosomal protein L20"/>
    <property type="match status" value="1"/>
</dbReference>
<accession>A0A0C1JQ30</accession>
<evidence type="ECO:0000256" key="7">
    <source>
        <dbReference type="HAMAP-Rule" id="MF_00382"/>
    </source>
</evidence>
<dbReference type="NCBIfam" id="TIGR01032">
    <property type="entry name" value="rplT_bact"/>
    <property type="match status" value="1"/>
</dbReference>
<dbReference type="InterPro" id="IPR035566">
    <property type="entry name" value="Ribosomal_protein_bL20_C"/>
</dbReference>
<dbReference type="EMBL" id="JSAN01000051">
    <property type="protein sequence ID" value="KIC72606.1"/>
    <property type="molecule type" value="Genomic_DNA"/>
</dbReference>
<dbReference type="AlphaFoldDB" id="A0A0C1JQ30"/>
<reference evidence="9 10" key="1">
    <citation type="journal article" date="2014" name="Mol. Biol. Evol.">
        <title>Massive expansion of Ubiquitination-related gene families within the Chlamydiae.</title>
        <authorList>
            <person name="Domman D."/>
            <person name="Collingro A."/>
            <person name="Lagkouvardos I."/>
            <person name="Gehre L."/>
            <person name="Weinmaier T."/>
            <person name="Rattei T."/>
            <person name="Subtil A."/>
            <person name="Horn M."/>
        </authorList>
    </citation>
    <scope>NUCLEOTIDE SEQUENCE [LARGE SCALE GENOMIC DNA]</scope>
    <source>
        <strain evidence="9 10">EI2</strain>
    </source>
</reference>
<dbReference type="GO" id="GO:1990904">
    <property type="term" value="C:ribonucleoprotein complex"/>
    <property type="evidence" value="ECO:0007669"/>
    <property type="project" value="UniProtKB-KW"/>
</dbReference>
<proteinExistence type="inferred from homology"/>
<evidence type="ECO:0000313" key="10">
    <source>
        <dbReference type="Proteomes" id="UP000031465"/>
    </source>
</evidence>
<evidence type="ECO:0000256" key="4">
    <source>
        <dbReference type="ARBA" id="ARBA00022980"/>
    </source>
</evidence>
<dbReference type="Proteomes" id="UP000031465">
    <property type="component" value="Unassembled WGS sequence"/>
</dbReference>
<keyword evidence="3 7" id="KW-0694">RNA-binding</keyword>
<comment type="similarity">
    <text evidence="1 7 8">Belongs to the bacterial ribosomal protein bL20 family.</text>
</comment>
<evidence type="ECO:0000256" key="6">
    <source>
        <dbReference type="ARBA" id="ARBA00035172"/>
    </source>
</evidence>
<dbReference type="InterPro" id="IPR049946">
    <property type="entry name" value="RIBOSOMAL_L20_CS"/>
</dbReference>
<evidence type="ECO:0000256" key="2">
    <source>
        <dbReference type="ARBA" id="ARBA00022730"/>
    </source>
</evidence>
<dbReference type="Gene3D" id="1.10.1900.20">
    <property type="entry name" value="Ribosomal protein L20"/>
    <property type="match status" value="1"/>
</dbReference>
<organism evidence="9 10">
    <name type="scientific">Candidatus Protochlamydia amoebophila</name>
    <dbReference type="NCBI Taxonomy" id="362787"/>
    <lineage>
        <taxon>Bacteria</taxon>
        <taxon>Pseudomonadati</taxon>
        <taxon>Chlamydiota</taxon>
        <taxon>Chlamydiia</taxon>
        <taxon>Parachlamydiales</taxon>
        <taxon>Parachlamydiaceae</taxon>
        <taxon>Candidatus Protochlamydia</taxon>
    </lineage>
</organism>
<sequence length="118" mass="13401">MVRATNAVASHRRKKRLFKLAKGFVGDRKNHLRLTSGAVMRAMAYNYAHRKQKKRDFRSLWIMRLNAAARINGISYSKFIYGLKKAQCELDRKVLADMAIRDPGSFAAIVGFAKEALA</sequence>
<keyword evidence="5 7" id="KW-0687">Ribonucleoprotein</keyword>
<dbReference type="GO" id="GO:0006412">
    <property type="term" value="P:translation"/>
    <property type="evidence" value="ECO:0007669"/>
    <property type="project" value="InterPro"/>
</dbReference>